<dbReference type="EMBL" id="JAVDPW010000015">
    <property type="protein sequence ID" value="MDR6294008.1"/>
    <property type="molecule type" value="Genomic_DNA"/>
</dbReference>
<dbReference type="InterPro" id="IPR013096">
    <property type="entry name" value="Cupin_2"/>
</dbReference>
<dbReference type="InterPro" id="IPR014710">
    <property type="entry name" value="RmlC-like_jellyroll"/>
</dbReference>
<proteinExistence type="predicted"/>
<reference evidence="2 3" key="1">
    <citation type="submission" date="2023-07" db="EMBL/GenBank/DDBJ databases">
        <title>Sorghum-associated microbial communities from plants grown in Nebraska, USA.</title>
        <authorList>
            <person name="Schachtman D."/>
        </authorList>
    </citation>
    <scope>NUCLEOTIDE SEQUENCE [LARGE SCALE GENOMIC DNA]</scope>
    <source>
        <strain evidence="2 3">584</strain>
    </source>
</reference>
<name>A0ABU1K0B2_9PROT</name>
<dbReference type="PANTHER" id="PTHR43698">
    <property type="entry name" value="RIBD C-TERMINAL DOMAIN CONTAINING PROTEIN"/>
    <property type="match status" value="1"/>
</dbReference>
<gene>
    <name evidence="2" type="ORF">E9232_006562</name>
</gene>
<dbReference type="CDD" id="cd02233">
    <property type="entry name" value="cupin_HNL-like"/>
    <property type="match status" value="1"/>
</dbReference>
<dbReference type="InterPro" id="IPR011051">
    <property type="entry name" value="RmlC_Cupin_sf"/>
</dbReference>
<evidence type="ECO:0000313" key="2">
    <source>
        <dbReference type="EMBL" id="MDR6294008.1"/>
    </source>
</evidence>
<evidence type="ECO:0000259" key="1">
    <source>
        <dbReference type="Pfam" id="PF07883"/>
    </source>
</evidence>
<dbReference type="Proteomes" id="UP001262410">
    <property type="component" value="Unassembled WGS sequence"/>
</dbReference>
<organism evidence="2 3">
    <name type="scientific">Inquilinus ginsengisoli</name>
    <dbReference type="NCBI Taxonomy" id="363840"/>
    <lineage>
        <taxon>Bacteria</taxon>
        <taxon>Pseudomonadati</taxon>
        <taxon>Pseudomonadota</taxon>
        <taxon>Alphaproteobacteria</taxon>
        <taxon>Rhodospirillales</taxon>
        <taxon>Rhodospirillaceae</taxon>
        <taxon>Inquilinus</taxon>
    </lineage>
</organism>
<feature type="domain" description="Cupin type-2" evidence="1">
    <location>
        <begin position="41"/>
        <end position="97"/>
    </location>
</feature>
<dbReference type="SUPFAM" id="SSF51182">
    <property type="entry name" value="RmlC-like cupins"/>
    <property type="match status" value="1"/>
</dbReference>
<sequence length="136" mass="14622">MKVIKAAARTSKPAPADYFTGAVWMNEVVVADGPSRLNASLVTFSPGARTNWHTHPIGQLLYVTTGIGQVQKRGEPPILLQPGDTVVIPPDVEHWHGAVPNHVFAHLAMWETEGAGTVWLDRVSDLEAATVQAIPA</sequence>
<dbReference type="PANTHER" id="PTHR43698:SF1">
    <property type="entry name" value="BLL4564 PROTEIN"/>
    <property type="match status" value="1"/>
</dbReference>
<dbReference type="InterPro" id="IPR047263">
    <property type="entry name" value="HNL-like_cupin"/>
</dbReference>
<dbReference type="Gene3D" id="2.60.120.10">
    <property type="entry name" value="Jelly Rolls"/>
    <property type="match status" value="1"/>
</dbReference>
<comment type="caution">
    <text evidence="2">The sequence shown here is derived from an EMBL/GenBank/DDBJ whole genome shotgun (WGS) entry which is preliminary data.</text>
</comment>
<accession>A0ABU1K0B2</accession>
<protein>
    <submittedName>
        <fullName evidence="2">Quercetin dioxygenase-like cupin family protein</fullName>
    </submittedName>
</protein>
<evidence type="ECO:0000313" key="3">
    <source>
        <dbReference type="Proteomes" id="UP001262410"/>
    </source>
</evidence>
<dbReference type="Pfam" id="PF07883">
    <property type="entry name" value="Cupin_2"/>
    <property type="match status" value="1"/>
</dbReference>
<keyword evidence="3" id="KW-1185">Reference proteome</keyword>
<dbReference type="RefSeq" id="WP_309801423.1">
    <property type="nucleotide sequence ID" value="NZ_JAVDPW010000015.1"/>
</dbReference>